<name>A0ABT7DWP7_9NEIS</name>
<reference evidence="2" key="1">
    <citation type="submission" date="2023-03" db="EMBL/GenBank/DDBJ databases">
        <title>Chitinimonas shenzhenensis gen. nov., sp. nov., a novel member of family Burkholderiaceae isolated from activated sludge collected in Shen Zhen, China.</title>
        <authorList>
            <person name="Wang X."/>
        </authorList>
    </citation>
    <scope>NUCLEOTIDE SEQUENCE</scope>
    <source>
        <strain evidence="2">DQS-5</strain>
    </source>
</reference>
<keyword evidence="1" id="KW-0472">Membrane</keyword>
<dbReference type="Proteomes" id="UP001172778">
    <property type="component" value="Unassembled WGS sequence"/>
</dbReference>
<keyword evidence="3" id="KW-1185">Reference proteome</keyword>
<keyword evidence="1" id="KW-0812">Transmembrane</keyword>
<accession>A0ABT7DWP7</accession>
<gene>
    <name evidence="2" type="ORF">PZA18_10135</name>
</gene>
<evidence type="ECO:0000313" key="2">
    <source>
        <dbReference type="EMBL" id="MDK2124409.1"/>
    </source>
</evidence>
<evidence type="ECO:0008006" key="4">
    <source>
        <dbReference type="Google" id="ProtNLM"/>
    </source>
</evidence>
<feature type="transmembrane region" description="Helical" evidence="1">
    <location>
        <begin position="133"/>
        <end position="154"/>
    </location>
</feature>
<protein>
    <recommendedName>
        <fullName evidence="4">GATA-type domain-containing protein</fullName>
    </recommendedName>
</protein>
<evidence type="ECO:0000256" key="1">
    <source>
        <dbReference type="SAM" id="Phobius"/>
    </source>
</evidence>
<evidence type="ECO:0000313" key="3">
    <source>
        <dbReference type="Proteomes" id="UP001172778"/>
    </source>
</evidence>
<dbReference type="EMBL" id="JARRAF010000010">
    <property type="protein sequence ID" value="MDK2124409.1"/>
    <property type="molecule type" value="Genomic_DNA"/>
</dbReference>
<comment type="caution">
    <text evidence="2">The sequence shown here is derived from an EMBL/GenBank/DDBJ whole genome shotgun (WGS) entry which is preliminary data.</text>
</comment>
<dbReference type="RefSeq" id="WP_284100722.1">
    <property type="nucleotide sequence ID" value="NZ_JARRAF010000010.1"/>
</dbReference>
<sequence>MPAPRLLRWFGRFHGALFGTQLLRLGNGSFVSWLRSLNAPLCWRCHNGRLMARDGDWCCTGCGFTVRAASRESLCERALKANRGSVRRELRQAPDAARRRQRDFRYSARFYLLMAALLFAIGTARLYDAGGWMAFATWTAVSINLWVLGLRASYRHWQLQQRRLFEPGLFWRWFQHERWWI</sequence>
<proteinExistence type="predicted"/>
<feature type="transmembrane region" description="Helical" evidence="1">
    <location>
        <begin position="108"/>
        <end position="127"/>
    </location>
</feature>
<keyword evidence="1" id="KW-1133">Transmembrane helix</keyword>
<organism evidence="2 3">
    <name type="scientific">Parachitinimonas caeni</name>
    <dbReference type="NCBI Taxonomy" id="3031301"/>
    <lineage>
        <taxon>Bacteria</taxon>
        <taxon>Pseudomonadati</taxon>
        <taxon>Pseudomonadota</taxon>
        <taxon>Betaproteobacteria</taxon>
        <taxon>Neisseriales</taxon>
        <taxon>Chitinibacteraceae</taxon>
        <taxon>Parachitinimonas</taxon>
    </lineage>
</organism>